<evidence type="ECO:0000313" key="10">
    <source>
        <dbReference type="EMBL" id="GER48189.1"/>
    </source>
</evidence>
<name>A0A5A7QT33_STRAF</name>
<dbReference type="OrthoDB" id="913834at2759"/>
<dbReference type="SMART" id="SM00184">
    <property type="entry name" value="RING"/>
    <property type="match status" value="1"/>
</dbReference>
<keyword evidence="7" id="KW-0862">Zinc</keyword>
<evidence type="ECO:0000256" key="4">
    <source>
        <dbReference type="ARBA" id="ARBA00022723"/>
    </source>
</evidence>
<dbReference type="InterPro" id="IPR001841">
    <property type="entry name" value="Znf_RING"/>
</dbReference>
<keyword evidence="5 8" id="KW-0863">Zinc-finger</keyword>
<dbReference type="PROSITE" id="PS50089">
    <property type="entry name" value="ZF_RING_2"/>
    <property type="match status" value="1"/>
</dbReference>
<dbReference type="GO" id="GO:0061630">
    <property type="term" value="F:ubiquitin protein ligase activity"/>
    <property type="evidence" value="ECO:0007669"/>
    <property type="project" value="UniProtKB-EC"/>
</dbReference>
<evidence type="ECO:0000313" key="11">
    <source>
        <dbReference type="Proteomes" id="UP000325081"/>
    </source>
</evidence>
<dbReference type="Proteomes" id="UP000325081">
    <property type="component" value="Unassembled WGS sequence"/>
</dbReference>
<keyword evidence="4" id="KW-0479">Metal-binding</keyword>
<dbReference type="Gene3D" id="3.30.40.10">
    <property type="entry name" value="Zinc/RING finger domain, C3HC4 (zinc finger)"/>
    <property type="match status" value="1"/>
</dbReference>
<feature type="domain" description="RING-type" evidence="9">
    <location>
        <begin position="154"/>
        <end position="196"/>
    </location>
</feature>
<keyword evidence="6" id="KW-0833">Ubl conjugation pathway</keyword>
<evidence type="ECO:0000256" key="2">
    <source>
        <dbReference type="ARBA" id="ARBA00012483"/>
    </source>
</evidence>
<comment type="catalytic activity">
    <reaction evidence="1">
        <text>S-ubiquitinyl-[E2 ubiquitin-conjugating enzyme]-L-cysteine + [acceptor protein]-L-lysine = [E2 ubiquitin-conjugating enzyme]-L-cysteine + N(6)-ubiquitinyl-[acceptor protein]-L-lysine.</text>
        <dbReference type="EC" id="2.3.2.27"/>
    </reaction>
</comment>
<proteinExistence type="predicted"/>
<evidence type="ECO:0000256" key="1">
    <source>
        <dbReference type="ARBA" id="ARBA00000900"/>
    </source>
</evidence>
<keyword evidence="11" id="KW-1185">Reference proteome</keyword>
<dbReference type="Pfam" id="PF13639">
    <property type="entry name" value="zf-RING_2"/>
    <property type="match status" value="1"/>
</dbReference>
<evidence type="ECO:0000256" key="3">
    <source>
        <dbReference type="ARBA" id="ARBA00022679"/>
    </source>
</evidence>
<evidence type="ECO:0000256" key="5">
    <source>
        <dbReference type="ARBA" id="ARBA00022771"/>
    </source>
</evidence>
<organism evidence="10 11">
    <name type="scientific">Striga asiatica</name>
    <name type="common">Asiatic witchweed</name>
    <name type="synonym">Buchnera asiatica</name>
    <dbReference type="NCBI Taxonomy" id="4170"/>
    <lineage>
        <taxon>Eukaryota</taxon>
        <taxon>Viridiplantae</taxon>
        <taxon>Streptophyta</taxon>
        <taxon>Embryophyta</taxon>
        <taxon>Tracheophyta</taxon>
        <taxon>Spermatophyta</taxon>
        <taxon>Magnoliopsida</taxon>
        <taxon>eudicotyledons</taxon>
        <taxon>Gunneridae</taxon>
        <taxon>Pentapetalae</taxon>
        <taxon>asterids</taxon>
        <taxon>lamiids</taxon>
        <taxon>Lamiales</taxon>
        <taxon>Orobanchaceae</taxon>
        <taxon>Buchnereae</taxon>
        <taxon>Striga</taxon>
    </lineage>
</organism>
<sequence length="202" mass="22865">MAASENYHVFSPLADTYHYNMGLTSPYHHHHLHQQEAHIVPFFGYFQPGLFLHSPFSVPLYPPYLPWPSNLELSHISNIYADVNRNQFTGPSASFSGPRVNGNYSSMVSEGSLILDAREVEEKGDEGLCEEIISKNLRLKDDQFTEDDDPNKICVVCQDCLLRDHDKIAGLDCGHDFHARCIAKWLMRKNSCPLCKATGIKL</sequence>
<protein>
    <recommendedName>
        <fullName evidence="2">RING-type E3 ubiquitin transferase</fullName>
        <ecNumber evidence="2">2.3.2.27</ecNumber>
    </recommendedName>
</protein>
<dbReference type="EMBL" id="BKCP01008181">
    <property type="protein sequence ID" value="GER48189.1"/>
    <property type="molecule type" value="Genomic_DNA"/>
</dbReference>
<dbReference type="PANTHER" id="PTHR22937:SF65">
    <property type="entry name" value="E3 UBIQUITIN-PROTEIN LIGASE ARK2C"/>
    <property type="match status" value="1"/>
</dbReference>
<dbReference type="GO" id="GO:0008270">
    <property type="term" value="F:zinc ion binding"/>
    <property type="evidence" value="ECO:0007669"/>
    <property type="project" value="UniProtKB-KW"/>
</dbReference>
<evidence type="ECO:0000256" key="6">
    <source>
        <dbReference type="ARBA" id="ARBA00022786"/>
    </source>
</evidence>
<reference evidence="11" key="1">
    <citation type="journal article" date="2019" name="Curr. Biol.">
        <title>Genome Sequence of Striga asiatica Provides Insight into the Evolution of Plant Parasitism.</title>
        <authorList>
            <person name="Yoshida S."/>
            <person name="Kim S."/>
            <person name="Wafula E.K."/>
            <person name="Tanskanen J."/>
            <person name="Kim Y.M."/>
            <person name="Honaas L."/>
            <person name="Yang Z."/>
            <person name="Spallek T."/>
            <person name="Conn C.E."/>
            <person name="Ichihashi Y."/>
            <person name="Cheong K."/>
            <person name="Cui S."/>
            <person name="Der J.P."/>
            <person name="Gundlach H."/>
            <person name="Jiao Y."/>
            <person name="Hori C."/>
            <person name="Ishida J.K."/>
            <person name="Kasahara H."/>
            <person name="Kiba T."/>
            <person name="Kim M.S."/>
            <person name="Koo N."/>
            <person name="Laohavisit A."/>
            <person name="Lee Y.H."/>
            <person name="Lumba S."/>
            <person name="McCourt P."/>
            <person name="Mortimer J.C."/>
            <person name="Mutuku J.M."/>
            <person name="Nomura T."/>
            <person name="Sasaki-Sekimoto Y."/>
            <person name="Seto Y."/>
            <person name="Wang Y."/>
            <person name="Wakatake T."/>
            <person name="Sakakibara H."/>
            <person name="Demura T."/>
            <person name="Yamaguchi S."/>
            <person name="Yoneyama K."/>
            <person name="Manabe R.I."/>
            <person name="Nelson D.C."/>
            <person name="Schulman A.H."/>
            <person name="Timko M.P."/>
            <person name="dePamphilis C.W."/>
            <person name="Choi D."/>
            <person name="Shirasu K."/>
        </authorList>
    </citation>
    <scope>NUCLEOTIDE SEQUENCE [LARGE SCALE GENOMIC DNA]</scope>
    <source>
        <strain evidence="11">cv. UVA1</strain>
    </source>
</reference>
<evidence type="ECO:0000256" key="8">
    <source>
        <dbReference type="PROSITE-ProRule" id="PRU00175"/>
    </source>
</evidence>
<dbReference type="InterPro" id="IPR045191">
    <property type="entry name" value="MBR1/2-like"/>
</dbReference>
<dbReference type="SUPFAM" id="SSF57850">
    <property type="entry name" value="RING/U-box"/>
    <property type="match status" value="1"/>
</dbReference>
<evidence type="ECO:0000256" key="7">
    <source>
        <dbReference type="ARBA" id="ARBA00022833"/>
    </source>
</evidence>
<gene>
    <name evidence="10" type="ORF">STAS_25348</name>
</gene>
<accession>A0A5A7QT33</accession>
<comment type="caution">
    <text evidence="10">The sequence shown here is derived from an EMBL/GenBank/DDBJ whole genome shotgun (WGS) entry which is preliminary data.</text>
</comment>
<dbReference type="EC" id="2.3.2.27" evidence="2"/>
<dbReference type="InterPro" id="IPR013083">
    <property type="entry name" value="Znf_RING/FYVE/PHD"/>
</dbReference>
<evidence type="ECO:0000259" key="9">
    <source>
        <dbReference type="PROSITE" id="PS50089"/>
    </source>
</evidence>
<dbReference type="PANTHER" id="PTHR22937">
    <property type="entry name" value="E3 UBIQUITIN-PROTEIN LIGASE RNF165"/>
    <property type="match status" value="1"/>
</dbReference>
<dbReference type="AlphaFoldDB" id="A0A5A7QT33"/>
<keyword evidence="3" id="KW-0808">Transferase</keyword>